<evidence type="ECO:0000256" key="3">
    <source>
        <dbReference type="ARBA" id="ARBA00022692"/>
    </source>
</evidence>
<evidence type="ECO:0000256" key="2">
    <source>
        <dbReference type="ARBA" id="ARBA00022475"/>
    </source>
</evidence>
<evidence type="ECO:0000256" key="1">
    <source>
        <dbReference type="ARBA" id="ARBA00004651"/>
    </source>
</evidence>
<evidence type="ECO:0000259" key="7">
    <source>
        <dbReference type="Pfam" id="PF13396"/>
    </source>
</evidence>
<evidence type="ECO:0000256" key="5">
    <source>
        <dbReference type="ARBA" id="ARBA00023136"/>
    </source>
</evidence>
<feature type="domain" description="Cardiolipin synthase N-terminal" evidence="7">
    <location>
        <begin position="14"/>
        <end position="58"/>
    </location>
</feature>
<dbReference type="InterPro" id="IPR027379">
    <property type="entry name" value="CLS_N"/>
</dbReference>
<evidence type="ECO:0000256" key="6">
    <source>
        <dbReference type="SAM" id="Phobius"/>
    </source>
</evidence>
<evidence type="ECO:0000256" key="4">
    <source>
        <dbReference type="ARBA" id="ARBA00022989"/>
    </source>
</evidence>
<reference evidence="9" key="1">
    <citation type="journal article" date="2019" name="Int. J. Syst. Evol. Microbiol.">
        <title>The Global Catalogue of Microorganisms (GCM) 10K type strain sequencing project: providing services to taxonomists for standard genome sequencing and annotation.</title>
        <authorList>
            <consortium name="The Broad Institute Genomics Platform"/>
            <consortium name="The Broad Institute Genome Sequencing Center for Infectious Disease"/>
            <person name="Wu L."/>
            <person name="Ma J."/>
        </authorList>
    </citation>
    <scope>NUCLEOTIDE SEQUENCE [LARGE SCALE GENOMIC DNA]</scope>
    <source>
        <strain evidence="9">CGMCC 1.12471</strain>
    </source>
</reference>
<keyword evidence="2" id="KW-1003">Cell membrane</keyword>
<dbReference type="Proteomes" id="UP001597347">
    <property type="component" value="Unassembled WGS sequence"/>
</dbReference>
<keyword evidence="4 6" id="KW-1133">Transmembrane helix</keyword>
<keyword evidence="3 6" id="KW-0812">Transmembrane</keyword>
<dbReference type="Pfam" id="PF13396">
    <property type="entry name" value="PLDc_N"/>
    <property type="match status" value="1"/>
</dbReference>
<keyword evidence="9" id="KW-1185">Reference proteome</keyword>
<feature type="transmembrane region" description="Helical" evidence="6">
    <location>
        <begin position="38"/>
        <end position="57"/>
    </location>
</feature>
<dbReference type="EMBL" id="JBHUEA010000008">
    <property type="protein sequence ID" value="MFD1721223.1"/>
    <property type="molecule type" value="Genomic_DNA"/>
</dbReference>
<sequence length="121" mass="13199">MARVLIVVGLLALAFAVYAVVDCAMSERARVRALPKAVWILVILVLPVLGGVLWFLIGSGRAARGPAMRYVGPDDDPDFIRGSRPTAAPPVPDDEWRRLEQELAAMDSEADSDDEGDARRR</sequence>
<comment type="caution">
    <text evidence="8">The sequence shown here is derived from an EMBL/GenBank/DDBJ whole genome shotgun (WGS) entry which is preliminary data.</text>
</comment>
<protein>
    <submittedName>
        <fullName evidence="8">PLD nuclease N-terminal domain-containing protein</fullName>
    </submittedName>
</protein>
<evidence type="ECO:0000313" key="9">
    <source>
        <dbReference type="Proteomes" id="UP001597347"/>
    </source>
</evidence>
<name>A0ABW4LDG5_9MICO</name>
<keyword evidence="5 6" id="KW-0472">Membrane</keyword>
<proteinExistence type="predicted"/>
<gene>
    <name evidence="8" type="ORF">ACFSBI_06635</name>
</gene>
<comment type="subcellular location">
    <subcellularLocation>
        <location evidence="1">Cell membrane</location>
        <topology evidence="1">Multi-pass membrane protein</topology>
    </subcellularLocation>
</comment>
<dbReference type="RefSeq" id="WP_377933267.1">
    <property type="nucleotide sequence ID" value="NZ_JBHUEA010000008.1"/>
</dbReference>
<organism evidence="8 9">
    <name type="scientific">Amnibacterium endophyticum</name>
    <dbReference type="NCBI Taxonomy" id="2109337"/>
    <lineage>
        <taxon>Bacteria</taxon>
        <taxon>Bacillati</taxon>
        <taxon>Actinomycetota</taxon>
        <taxon>Actinomycetes</taxon>
        <taxon>Micrococcales</taxon>
        <taxon>Microbacteriaceae</taxon>
        <taxon>Amnibacterium</taxon>
    </lineage>
</organism>
<evidence type="ECO:0000313" key="8">
    <source>
        <dbReference type="EMBL" id="MFD1721223.1"/>
    </source>
</evidence>
<accession>A0ABW4LDG5</accession>